<dbReference type="EMBL" id="JAUSQX010000001">
    <property type="protein sequence ID" value="MDP9806648.1"/>
    <property type="molecule type" value="Genomic_DNA"/>
</dbReference>
<dbReference type="Pfam" id="PF10727">
    <property type="entry name" value="Rossmann-like"/>
    <property type="match status" value="1"/>
</dbReference>
<sequence length="235" mass="24030">MNTQLHENASGRMGIGIISAGRVGAALGSALRAAGHTVIGAYAASDDSRDRLDAMLPGVPALDIPTIVERAELVVLAVPDSELAPLVQGLAKLEAWQPGQIVFHTAPGFGIEILEPAAKRGALTLAIHPAMEFSGTSLDVARLAECRFVVSAANALQPIGLALAAEMGGEGIVIDSANRSSYQAAVEKAVSSIESASAQAVETLVKMGVSQPGDLLRSLSSAALERGLGGREPHA</sequence>
<dbReference type="Pfam" id="PF10728">
    <property type="entry name" value="DUF2520"/>
    <property type="match status" value="1"/>
</dbReference>
<dbReference type="PANTHER" id="PTHR40459:SF1">
    <property type="entry name" value="CONSERVED HYPOTHETICAL ALANINE AND LEUCINE RICH PROTEIN"/>
    <property type="match status" value="1"/>
</dbReference>
<dbReference type="InterPro" id="IPR036291">
    <property type="entry name" value="NAD(P)-bd_dom_sf"/>
</dbReference>
<comment type="caution">
    <text evidence="3">The sequence shown here is derived from an EMBL/GenBank/DDBJ whole genome shotgun (WGS) entry which is preliminary data.</text>
</comment>
<dbReference type="RefSeq" id="WP_307682859.1">
    <property type="nucleotide sequence ID" value="NZ_JAUSQX010000001.1"/>
</dbReference>
<evidence type="ECO:0000313" key="3">
    <source>
        <dbReference type="EMBL" id="MDP9806648.1"/>
    </source>
</evidence>
<accession>A0ABT9NGW6</accession>
<keyword evidence="4" id="KW-1185">Reference proteome</keyword>
<dbReference type="Gene3D" id="3.40.50.720">
    <property type="entry name" value="NAD(P)-binding Rossmann-like Domain"/>
    <property type="match status" value="1"/>
</dbReference>
<dbReference type="InterPro" id="IPR019665">
    <property type="entry name" value="OxRdtase/DH_put_Rossmann_dom"/>
</dbReference>
<gene>
    <name evidence="3" type="ORF">J2S70_001230</name>
</gene>
<dbReference type="SUPFAM" id="SSF51735">
    <property type="entry name" value="NAD(P)-binding Rossmann-fold domains"/>
    <property type="match status" value="1"/>
</dbReference>
<dbReference type="InterPro" id="IPR018931">
    <property type="entry name" value="DUF2520"/>
</dbReference>
<proteinExistence type="predicted"/>
<feature type="domain" description="Putative oxidoreductase/dehydrogenase Rossmann-like" evidence="1">
    <location>
        <begin position="10"/>
        <end position="129"/>
    </location>
</feature>
<dbReference type="Proteomes" id="UP001243212">
    <property type="component" value="Unassembled WGS sequence"/>
</dbReference>
<reference evidence="3 4" key="1">
    <citation type="submission" date="2023-07" db="EMBL/GenBank/DDBJ databases">
        <title>Sequencing the genomes of 1000 actinobacteria strains.</title>
        <authorList>
            <person name="Klenk H.-P."/>
        </authorList>
    </citation>
    <scope>NUCLEOTIDE SEQUENCE [LARGE SCALE GENOMIC DNA]</scope>
    <source>
        <strain evidence="3 4">DSM 17163</strain>
    </source>
</reference>
<name>A0ABT9NGW6_9ACTO</name>
<dbReference type="PANTHER" id="PTHR40459">
    <property type="entry name" value="CONSERVED HYPOTHETICAL ALANINE AND LEUCINE RICH PROTEIN"/>
    <property type="match status" value="1"/>
</dbReference>
<evidence type="ECO:0000259" key="2">
    <source>
        <dbReference type="Pfam" id="PF10728"/>
    </source>
</evidence>
<organism evidence="3 4">
    <name type="scientific">Trueperella bonasi</name>
    <dbReference type="NCBI Taxonomy" id="312286"/>
    <lineage>
        <taxon>Bacteria</taxon>
        <taxon>Bacillati</taxon>
        <taxon>Actinomycetota</taxon>
        <taxon>Actinomycetes</taxon>
        <taxon>Actinomycetales</taxon>
        <taxon>Actinomycetaceae</taxon>
        <taxon>Trueperella</taxon>
    </lineage>
</organism>
<protein>
    <submittedName>
        <fullName evidence="3">Short-subunit dehydrogenase-like oxidoreductase (DUF2520 family)</fullName>
    </submittedName>
</protein>
<evidence type="ECO:0000259" key="1">
    <source>
        <dbReference type="Pfam" id="PF10727"/>
    </source>
</evidence>
<evidence type="ECO:0000313" key="4">
    <source>
        <dbReference type="Proteomes" id="UP001243212"/>
    </source>
</evidence>
<feature type="domain" description="DUF2520" evidence="2">
    <location>
        <begin position="147"/>
        <end position="226"/>
    </location>
</feature>